<dbReference type="Gene3D" id="3.60.15.10">
    <property type="entry name" value="Ribonuclease Z/Hydroxyacylglutathione hydrolase-like"/>
    <property type="match status" value="1"/>
</dbReference>
<evidence type="ECO:0000256" key="1">
    <source>
        <dbReference type="ARBA" id="ARBA00022801"/>
    </source>
</evidence>
<dbReference type="AlphaFoldDB" id="A0A5U2KBW4"/>
<dbReference type="PANTHER" id="PTHR46018:SF2">
    <property type="entry name" value="ZINC PHOSPHODIESTERASE ELAC PROTEIN 1"/>
    <property type="match status" value="1"/>
</dbReference>
<dbReference type="EMBL" id="AAGMBO010000018">
    <property type="protein sequence ID" value="EBP5399724.1"/>
    <property type="molecule type" value="Genomic_DNA"/>
</dbReference>
<gene>
    <name evidence="4" type="ORF">XR76_18750</name>
</gene>
<evidence type="ECO:0000256" key="2">
    <source>
        <dbReference type="SAM" id="SignalP"/>
    </source>
</evidence>
<dbReference type="SMART" id="SM00849">
    <property type="entry name" value="Lactamase_B"/>
    <property type="match status" value="1"/>
</dbReference>
<organism evidence="4">
    <name type="scientific">Salmonella enterica</name>
    <name type="common">Salmonella choleraesuis</name>
    <dbReference type="NCBI Taxonomy" id="28901"/>
    <lineage>
        <taxon>Bacteria</taxon>
        <taxon>Pseudomonadati</taxon>
        <taxon>Pseudomonadota</taxon>
        <taxon>Gammaproteobacteria</taxon>
        <taxon>Enterobacterales</taxon>
        <taxon>Enterobacteriaceae</taxon>
        <taxon>Salmonella</taxon>
    </lineage>
</organism>
<feature type="chain" id="PRO_5030139371" evidence="2">
    <location>
        <begin position="18"/>
        <end position="307"/>
    </location>
</feature>
<dbReference type="SUPFAM" id="SSF56281">
    <property type="entry name" value="Metallo-hydrolase/oxidoreductase"/>
    <property type="match status" value="1"/>
</dbReference>
<feature type="domain" description="Metallo-beta-lactamase" evidence="3">
    <location>
        <begin position="46"/>
        <end position="249"/>
    </location>
</feature>
<protein>
    <submittedName>
        <fullName evidence="4">MBL fold metallo-hydrolase</fullName>
    </submittedName>
</protein>
<evidence type="ECO:0000259" key="3">
    <source>
        <dbReference type="SMART" id="SM00849"/>
    </source>
</evidence>
<dbReference type="Pfam" id="PF12706">
    <property type="entry name" value="Lactamase_B_2"/>
    <property type="match status" value="1"/>
</dbReference>
<dbReference type="InterPro" id="IPR036866">
    <property type="entry name" value="RibonucZ/Hydroxyglut_hydro"/>
</dbReference>
<accession>A0A5U2KBW4</accession>
<dbReference type="InterPro" id="IPR044094">
    <property type="entry name" value="AtsA-like_MBL-fold"/>
</dbReference>
<evidence type="ECO:0000313" key="4">
    <source>
        <dbReference type="EMBL" id="EBP5399724.1"/>
    </source>
</evidence>
<dbReference type="PANTHER" id="PTHR46018">
    <property type="entry name" value="ZINC PHOSPHODIESTERASE ELAC PROTEIN 1"/>
    <property type="match status" value="1"/>
</dbReference>
<feature type="signal peptide" evidence="2">
    <location>
        <begin position="1"/>
        <end position="17"/>
    </location>
</feature>
<dbReference type="GO" id="GO:0042781">
    <property type="term" value="F:3'-tRNA processing endoribonuclease activity"/>
    <property type="evidence" value="ECO:0007669"/>
    <property type="project" value="TreeGrafter"/>
</dbReference>
<proteinExistence type="predicted"/>
<keyword evidence="2" id="KW-0732">Signal</keyword>
<reference evidence="4" key="1">
    <citation type="submission" date="2018-07" db="EMBL/GenBank/DDBJ databases">
        <authorList>
            <consortium name="GenomeTrakr network: Whole genome sequencing for foodborne pathogen traceback"/>
        </authorList>
    </citation>
    <scope>NUCLEOTIDE SEQUENCE</scope>
    <source>
        <strain evidence="4">CFSAN029882</strain>
    </source>
</reference>
<dbReference type="InterPro" id="IPR001279">
    <property type="entry name" value="Metallo-B-lactamas"/>
</dbReference>
<comment type="caution">
    <text evidence="4">The sequence shown here is derived from an EMBL/GenBank/DDBJ whole genome shotgun (WGS) entry which is preliminary data.</text>
</comment>
<name>A0A5U2KBW4_SALER</name>
<sequence length="307" mass="33141">MMKKSVAMLAQSHLAIAAGTPAPQEINIVLLGTKGGPSLLNTARLPQATALTIGDKIWLIDAGYGASLQLVKNGIPLRNINTILLTHLHSDHILDYPSLLMNAWASGLKDHTIQVYGPPGTQAMTKASWKVFDRDITLRMEEEGKPDPRNLVKATDIGQGVIYKDELVTISALKVPHSPFPDGEAFAYRFDTQGKRIVFSGDTSWFPPLATFAQGADILVHEAVHVPSVAKLANSIGNGKTLAEAIVSHHTTIEDVGKIAREAHVKKLVLSHLVPATVADDVWQQEAMKNYPGPVIVGHDNMTISVP</sequence>
<keyword evidence="1 4" id="KW-0378">Hydrolase</keyword>
<dbReference type="CDD" id="cd07719">
    <property type="entry name" value="arylsulfatase_AtsA-like_MBL-fold"/>
    <property type="match status" value="1"/>
</dbReference>